<dbReference type="GeneID" id="54301223"/>
<dbReference type="AlphaFoldDB" id="A0A6A6AWC9"/>
<gene>
    <name evidence="1" type="ORF">K452DRAFT_314108</name>
</gene>
<sequence length="109" mass="11993">MNPREREARRTARASLATELETHKEFAIINQLVKQPNASAKTSTQQIQSLTTAALLKSPPVVGSQLTITGDCLLEVVMRTTPEQQPKLVSLVLELRKCTVRDPATGEQL</sequence>
<dbReference type="EMBL" id="ML995607">
    <property type="protein sequence ID" value="KAF2135285.1"/>
    <property type="molecule type" value="Genomic_DNA"/>
</dbReference>
<dbReference type="RefSeq" id="XP_033391004.1">
    <property type="nucleotide sequence ID" value="XM_033543726.1"/>
</dbReference>
<organism evidence="1 2">
    <name type="scientific">Aplosporella prunicola CBS 121167</name>
    <dbReference type="NCBI Taxonomy" id="1176127"/>
    <lineage>
        <taxon>Eukaryota</taxon>
        <taxon>Fungi</taxon>
        <taxon>Dikarya</taxon>
        <taxon>Ascomycota</taxon>
        <taxon>Pezizomycotina</taxon>
        <taxon>Dothideomycetes</taxon>
        <taxon>Dothideomycetes incertae sedis</taxon>
        <taxon>Botryosphaeriales</taxon>
        <taxon>Aplosporellaceae</taxon>
        <taxon>Aplosporella</taxon>
    </lineage>
</organism>
<accession>A0A6A6AWC9</accession>
<name>A0A6A6AWC9_9PEZI</name>
<dbReference type="Proteomes" id="UP000799438">
    <property type="component" value="Unassembled WGS sequence"/>
</dbReference>
<proteinExistence type="predicted"/>
<reference evidence="1" key="1">
    <citation type="journal article" date="2020" name="Stud. Mycol.">
        <title>101 Dothideomycetes genomes: a test case for predicting lifestyles and emergence of pathogens.</title>
        <authorList>
            <person name="Haridas S."/>
            <person name="Albert R."/>
            <person name="Binder M."/>
            <person name="Bloem J."/>
            <person name="Labutti K."/>
            <person name="Salamov A."/>
            <person name="Andreopoulos B."/>
            <person name="Baker S."/>
            <person name="Barry K."/>
            <person name="Bills G."/>
            <person name="Bluhm B."/>
            <person name="Cannon C."/>
            <person name="Castanera R."/>
            <person name="Culley D."/>
            <person name="Daum C."/>
            <person name="Ezra D."/>
            <person name="Gonzalez J."/>
            <person name="Henrissat B."/>
            <person name="Kuo A."/>
            <person name="Liang C."/>
            <person name="Lipzen A."/>
            <person name="Lutzoni F."/>
            <person name="Magnuson J."/>
            <person name="Mondo S."/>
            <person name="Nolan M."/>
            <person name="Ohm R."/>
            <person name="Pangilinan J."/>
            <person name="Park H.-J."/>
            <person name="Ramirez L."/>
            <person name="Alfaro M."/>
            <person name="Sun H."/>
            <person name="Tritt A."/>
            <person name="Yoshinaga Y."/>
            <person name="Zwiers L.-H."/>
            <person name="Turgeon B."/>
            <person name="Goodwin S."/>
            <person name="Spatafora J."/>
            <person name="Crous P."/>
            <person name="Grigoriev I."/>
        </authorList>
    </citation>
    <scope>NUCLEOTIDE SEQUENCE</scope>
    <source>
        <strain evidence="1">CBS 121167</strain>
    </source>
</reference>
<protein>
    <submittedName>
        <fullName evidence="1">Uncharacterized protein</fullName>
    </submittedName>
</protein>
<dbReference type="OrthoDB" id="3350591at2759"/>
<keyword evidence="2" id="KW-1185">Reference proteome</keyword>
<evidence type="ECO:0000313" key="1">
    <source>
        <dbReference type="EMBL" id="KAF2135285.1"/>
    </source>
</evidence>
<evidence type="ECO:0000313" key="2">
    <source>
        <dbReference type="Proteomes" id="UP000799438"/>
    </source>
</evidence>